<protein>
    <submittedName>
        <fullName evidence="1">Uncharacterized protein</fullName>
    </submittedName>
</protein>
<evidence type="ECO:0000313" key="1">
    <source>
        <dbReference type="EMBL" id="AAN86712.1"/>
    </source>
</evidence>
<dbReference type="PeptideAtlas" id="Q8IVI1"/>
<sequence>MRNLEMRRLSKTISGFLTYRNCVMINVCYLKPQSFWGDLFYSN</sequence>
<name>Q8IVI1_HUMAN</name>
<dbReference type="AlphaFoldDB" id="Q8IVI1"/>
<reference evidence="1" key="1">
    <citation type="journal article" date="1996" name="Hum. Mol. Genet.">
        <title>Isolation of a testis-specific cDNA on chromosome 17q from a region adjacent to the breakpoint of t(12;17) observed in a patient with acampomelic campomelic dysplasia and sex reversal.</title>
        <authorList>
            <person name="Ninomiya S."/>
            <person name="Isomura M."/>
            <person name="Narahara K."/>
            <person name="Seino Y."/>
            <person name="Nakamura Y."/>
        </authorList>
    </citation>
    <scope>NUCLEOTIDE SEQUENCE</scope>
    <source>
        <tissue evidence="1">Testis</tissue>
    </source>
</reference>
<accession>Q8IVI1</accession>
<dbReference type="EMBL" id="S83366">
    <property type="protein sequence ID" value="AAN86712.1"/>
    <property type="molecule type" value="Genomic_DNA"/>
</dbReference>
<proteinExistence type="predicted"/>
<organism evidence="1">
    <name type="scientific">Homo sapiens</name>
    <name type="common">Human</name>
    <dbReference type="NCBI Taxonomy" id="9606"/>
    <lineage>
        <taxon>Eukaryota</taxon>
        <taxon>Metazoa</taxon>
        <taxon>Chordata</taxon>
        <taxon>Craniata</taxon>
        <taxon>Vertebrata</taxon>
        <taxon>Euteleostomi</taxon>
        <taxon>Mammalia</taxon>
        <taxon>Eutheria</taxon>
        <taxon>Euarchontoglires</taxon>
        <taxon>Primates</taxon>
        <taxon>Haplorrhini</taxon>
        <taxon>Catarrhini</taxon>
        <taxon>Hominidae</taxon>
        <taxon>Homo</taxon>
    </lineage>
</organism>